<sequence length="16" mass="1810">MSYILKPCLKIPCGFP</sequence>
<accession>A0A2P2NTK2</accession>
<protein>
    <submittedName>
        <fullName evidence="1">Uncharacterized protein</fullName>
    </submittedName>
</protein>
<dbReference type="AlphaFoldDB" id="A0A2P2NTK2"/>
<dbReference type="EMBL" id="GGEC01065301">
    <property type="protein sequence ID" value="MBX45785.1"/>
    <property type="molecule type" value="Transcribed_RNA"/>
</dbReference>
<organism evidence="1">
    <name type="scientific">Rhizophora mucronata</name>
    <name type="common">Asiatic mangrove</name>
    <dbReference type="NCBI Taxonomy" id="61149"/>
    <lineage>
        <taxon>Eukaryota</taxon>
        <taxon>Viridiplantae</taxon>
        <taxon>Streptophyta</taxon>
        <taxon>Embryophyta</taxon>
        <taxon>Tracheophyta</taxon>
        <taxon>Spermatophyta</taxon>
        <taxon>Magnoliopsida</taxon>
        <taxon>eudicotyledons</taxon>
        <taxon>Gunneridae</taxon>
        <taxon>Pentapetalae</taxon>
        <taxon>rosids</taxon>
        <taxon>fabids</taxon>
        <taxon>Malpighiales</taxon>
        <taxon>Rhizophoraceae</taxon>
        <taxon>Rhizophora</taxon>
    </lineage>
</organism>
<reference evidence="1" key="1">
    <citation type="submission" date="2018-02" db="EMBL/GenBank/DDBJ databases">
        <title>Rhizophora mucronata_Transcriptome.</title>
        <authorList>
            <person name="Meera S.P."/>
            <person name="Sreeshan A."/>
            <person name="Augustine A."/>
        </authorList>
    </citation>
    <scope>NUCLEOTIDE SEQUENCE</scope>
    <source>
        <tissue evidence="1">Leaf</tissue>
    </source>
</reference>
<evidence type="ECO:0000313" key="1">
    <source>
        <dbReference type="EMBL" id="MBX45785.1"/>
    </source>
</evidence>
<proteinExistence type="predicted"/>
<name>A0A2P2NTK2_RHIMU</name>